<accession>A0ABS9ZFZ0</accession>
<protein>
    <recommendedName>
        <fullName evidence="3">Mobilization protein</fullName>
    </recommendedName>
</protein>
<dbReference type="Proteomes" id="UP001139104">
    <property type="component" value="Unassembled WGS sequence"/>
</dbReference>
<evidence type="ECO:0008006" key="3">
    <source>
        <dbReference type="Google" id="ProtNLM"/>
    </source>
</evidence>
<evidence type="ECO:0000313" key="2">
    <source>
        <dbReference type="Proteomes" id="UP001139104"/>
    </source>
</evidence>
<dbReference type="RefSeq" id="WP_243069078.1">
    <property type="nucleotide sequence ID" value="NZ_JAIVFK010000058.1"/>
</dbReference>
<organism evidence="1 2">
    <name type="scientific">Candidatus Rhodoblastus alkanivorans</name>
    <dbReference type="NCBI Taxonomy" id="2954117"/>
    <lineage>
        <taxon>Bacteria</taxon>
        <taxon>Pseudomonadati</taxon>
        <taxon>Pseudomonadota</taxon>
        <taxon>Alphaproteobacteria</taxon>
        <taxon>Hyphomicrobiales</taxon>
        <taxon>Rhodoblastaceae</taxon>
        <taxon>Rhodoblastus</taxon>
    </lineage>
</organism>
<sequence length="102" mass="10894">MTETALAKAQRKFEQAKAALDAIKARDAAADRKKDTRRKIVLGGALLELARTDKDAAALVAKLIAGLVRDHDKKLFEKIADAPVEIPPALVAEKVGPQTPVA</sequence>
<proteinExistence type="predicted"/>
<name>A0ABS9ZFZ0_9HYPH</name>
<reference evidence="1" key="1">
    <citation type="journal article" date="2022" name="ISME J.">
        <title>Identification of active gaseous-alkane degraders at natural gas seeps.</title>
        <authorList>
            <person name="Farhan Ul Haque M."/>
            <person name="Hernandez M."/>
            <person name="Crombie A.T."/>
            <person name="Murrell J.C."/>
        </authorList>
    </citation>
    <scope>NUCLEOTIDE SEQUENCE</scope>
    <source>
        <strain evidence="1">PC2</strain>
    </source>
</reference>
<comment type="caution">
    <text evidence="1">The sequence shown here is derived from an EMBL/GenBank/DDBJ whole genome shotgun (WGS) entry which is preliminary data.</text>
</comment>
<keyword evidence="2" id="KW-1185">Reference proteome</keyword>
<dbReference type="EMBL" id="JAIVFP010000003">
    <property type="protein sequence ID" value="MCI4685057.1"/>
    <property type="molecule type" value="Genomic_DNA"/>
</dbReference>
<evidence type="ECO:0000313" key="1">
    <source>
        <dbReference type="EMBL" id="MCI4685057.1"/>
    </source>
</evidence>
<gene>
    <name evidence="1" type="ORF">K2U94_20235</name>
</gene>